<comment type="caution">
    <text evidence="2">The sequence shown here is derived from an EMBL/GenBank/DDBJ whole genome shotgun (WGS) entry which is preliminary data.</text>
</comment>
<keyword evidence="1" id="KW-0812">Transmembrane</keyword>
<organism evidence="2 3">
    <name type="scientific">Eleusine coracana subsp. coracana</name>
    <dbReference type="NCBI Taxonomy" id="191504"/>
    <lineage>
        <taxon>Eukaryota</taxon>
        <taxon>Viridiplantae</taxon>
        <taxon>Streptophyta</taxon>
        <taxon>Embryophyta</taxon>
        <taxon>Tracheophyta</taxon>
        <taxon>Spermatophyta</taxon>
        <taxon>Magnoliopsida</taxon>
        <taxon>Liliopsida</taxon>
        <taxon>Poales</taxon>
        <taxon>Poaceae</taxon>
        <taxon>PACMAD clade</taxon>
        <taxon>Chloridoideae</taxon>
        <taxon>Cynodonteae</taxon>
        <taxon>Eleusininae</taxon>
        <taxon>Eleusine</taxon>
    </lineage>
</organism>
<keyword evidence="1" id="KW-1133">Transmembrane helix</keyword>
<name>A0AAV5EBW3_ELECO</name>
<evidence type="ECO:0000256" key="1">
    <source>
        <dbReference type="SAM" id="Phobius"/>
    </source>
</evidence>
<evidence type="ECO:0000313" key="3">
    <source>
        <dbReference type="Proteomes" id="UP001054889"/>
    </source>
</evidence>
<dbReference type="AlphaFoldDB" id="A0AAV5EBW3"/>
<reference evidence="2" key="1">
    <citation type="journal article" date="2018" name="DNA Res.">
        <title>Multiple hybrid de novo genome assembly of finger millet, an orphan allotetraploid crop.</title>
        <authorList>
            <person name="Hatakeyama M."/>
            <person name="Aluri S."/>
            <person name="Balachadran M.T."/>
            <person name="Sivarajan S.R."/>
            <person name="Patrignani A."/>
            <person name="Gruter S."/>
            <person name="Poveda L."/>
            <person name="Shimizu-Inatsugi R."/>
            <person name="Baeten J."/>
            <person name="Francoijs K.J."/>
            <person name="Nataraja K.N."/>
            <person name="Reddy Y.A.N."/>
            <person name="Phadnis S."/>
            <person name="Ravikumar R.L."/>
            <person name="Schlapbach R."/>
            <person name="Sreeman S.M."/>
            <person name="Shimizu K.K."/>
        </authorList>
    </citation>
    <scope>NUCLEOTIDE SEQUENCE</scope>
</reference>
<evidence type="ECO:0000313" key="2">
    <source>
        <dbReference type="EMBL" id="GJN20052.1"/>
    </source>
</evidence>
<dbReference type="Proteomes" id="UP001054889">
    <property type="component" value="Unassembled WGS sequence"/>
</dbReference>
<sequence>MDARVSKEWENPFSVTATMGEILEVQPSGGGGEREPEKVFVAVPEQYKHGKSVLAWALRHAAAMGLAGTGGGAVVVVLMHVHVPVQMIPMSTYSHRHTTSLRTPMCYTLLAPTPVVRSLRLETHHRRPVGLVRL</sequence>
<proteinExistence type="predicted"/>
<dbReference type="EMBL" id="BQKI01000074">
    <property type="protein sequence ID" value="GJN20052.1"/>
    <property type="molecule type" value="Genomic_DNA"/>
</dbReference>
<reference evidence="2" key="2">
    <citation type="submission" date="2021-12" db="EMBL/GenBank/DDBJ databases">
        <title>Resequencing data analysis of finger millet.</title>
        <authorList>
            <person name="Hatakeyama M."/>
            <person name="Aluri S."/>
            <person name="Balachadran M.T."/>
            <person name="Sivarajan S.R."/>
            <person name="Poveda L."/>
            <person name="Shimizu-Inatsugi R."/>
            <person name="Schlapbach R."/>
            <person name="Sreeman S.M."/>
            <person name="Shimizu K.K."/>
        </authorList>
    </citation>
    <scope>NUCLEOTIDE SEQUENCE</scope>
</reference>
<keyword evidence="3" id="KW-1185">Reference proteome</keyword>
<keyword evidence="1" id="KW-0472">Membrane</keyword>
<accession>A0AAV5EBW3</accession>
<protein>
    <submittedName>
        <fullName evidence="2">Uncharacterized protein</fullName>
    </submittedName>
</protein>
<gene>
    <name evidence="2" type="primary">gb07378</name>
    <name evidence="2" type="ORF">PR202_gb07378</name>
</gene>
<feature type="transmembrane region" description="Helical" evidence="1">
    <location>
        <begin position="61"/>
        <end position="81"/>
    </location>
</feature>